<dbReference type="Proteomes" id="UP000027138">
    <property type="component" value="Unassembled WGS sequence"/>
</dbReference>
<keyword evidence="2" id="KW-0732">Signal</keyword>
<evidence type="ECO:0000256" key="2">
    <source>
        <dbReference type="SAM" id="SignalP"/>
    </source>
</evidence>
<evidence type="ECO:0000256" key="1">
    <source>
        <dbReference type="SAM" id="MobiDB-lite"/>
    </source>
</evidence>
<sequence>MANKVPCKHLVLVAFFLLCFVSIGARARNLRVAENINEVEKKNHHDSFKPQGNGVPPADADELVGMDYSGPKKKPPIHN</sequence>
<accession>A0A067KGF1</accession>
<name>A0A067KGF1_JATCU</name>
<proteinExistence type="predicted"/>
<dbReference type="AlphaFoldDB" id="A0A067KGF1"/>
<feature type="chain" id="PRO_5001643697" description="Root meristem growth factor 9" evidence="2">
    <location>
        <begin position="28"/>
        <end position="79"/>
    </location>
</feature>
<feature type="region of interest" description="Disordered" evidence="1">
    <location>
        <begin position="41"/>
        <end position="79"/>
    </location>
</feature>
<evidence type="ECO:0008006" key="5">
    <source>
        <dbReference type="Google" id="ProtNLM"/>
    </source>
</evidence>
<gene>
    <name evidence="3" type="ORF">JCGZ_09450</name>
</gene>
<organism evidence="3 4">
    <name type="scientific">Jatropha curcas</name>
    <name type="common">Barbados nut</name>
    <dbReference type="NCBI Taxonomy" id="180498"/>
    <lineage>
        <taxon>Eukaryota</taxon>
        <taxon>Viridiplantae</taxon>
        <taxon>Streptophyta</taxon>
        <taxon>Embryophyta</taxon>
        <taxon>Tracheophyta</taxon>
        <taxon>Spermatophyta</taxon>
        <taxon>Magnoliopsida</taxon>
        <taxon>eudicotyledons</taxon>
        <taxon>Gunneridae</taxon>
        <taxon>Pentapetalae</taxon>
        <taxon>rosids</taxon>
        <taxon>fabids</taxon>
        <taxon>Malpighiales</taxon>
        <taxon>Euphorbiaceae</taxon>
        <taxon>Crotonoideae</taxon>
        <taxon>Jatropheae</taxon>
        <taxon>Jatropha</taxon>
    </lineage>
</organism>
<evidence type="ECO:0000313" key="3">
    <source>
        <dbReference type="EMBL" id="KDP35291.1"/>
    </source>
</evidence>
<dbReference type="Pfam" id="PF21529">
    <property type="entry name" value="GLV1-2"/>
    <property type="match status" value="1"/>
</dbReference>
<dbReference type="InterPro" id="IPR049306">
    <property type="entry name" value="GLV1-2"/>
</dbReference>
<protein>
    <recommendedName>
        <fullName evidence="5">Root meristem growth factor 9</fullName>
    </recommendedName>
</protein>
<dbReference type="OrthoDB" id="851203at2759"/>
<evidence type="ECO:0000313" key="4">
    <source>
        <dbReference type="Proteomes" id="UP000027138"/>
    </source>
</evidence>
<reference evidence="3 4" key="1">
    <citation type="journal article" date="2014" name="PLoS ONE">
        <title>Global Analysis of Gene Expression Profiles in Physic Nut (Jatropha curcas L.) Seedlings Exposed to Salt Stress.</title>
        <authorList>
            <person name="Zhang L."/>
            <person name="Zhang C."/>
            <person name="Wu P."/>
            <person name="Chen Y."/>
            <person name="Li M."/>
            <person name="Jiang H."/>
            <person name="Wu G."/>
        </authorList>
    </citation>
    <scope>NUCLEOTIDE SEQUENCE [LARGE SCALE GENOMIC DNA]</scope>
    <source>
        <strain evidence="4">cv. GZQX0401</strain>
        <tissue evidence="3">Young leaves</tissue>
    </source>
</reference>
<keyword evidence="4" id="KW-1185">Reference proteome</keyword>
<feature type="signal peptide" evidence="2">
    <location>
        <begin position="1"/>
        <end position="27"/>
    </location>
</feature>
<dbReference type="EMBL" id="KK914490">
    <property type="protein sequence ID" value="KDP35291.1"/>
    <property type="molecule type" value="Genomic_DNA"/>
</dbReference>